<comment type="similarity">
    <text evidence="2">Belongs to the binding-protein-dependent transport system permease family. FecCD subfamily.</text>
</comment>
<protein>
    <submittedName>
        <fullName evidence="10">Hemin transport system permease protein HmuU</fullName>
    </submittedName>
</protein>
<feature type="transmembrane region" description="Helical" evidence="9">
    <location>
        <begin position="148"/>
        <end position="168"/>
    </location>
</feature>
<keyword evidence="3" id="KW-0813">Transport</keyword>
<dbReference type="InterPro" id="IPR000522">
    <property type="entry name" value="ABC_transptr_permease_BtuC"/>
</dbReference>
<feature type="transmembrane region" description="Helical" evidence="9">
    <location>
        <begin position="93"/>
        <end position="115"/>
    </location>
</feature>
<dbReference type="PANTHER" id="PTHR30472">
    <property type="entry name" value="FERRIC ENTEROBACTIN TRANSPORT SYSTEM PERMEASE PROTEIN"/>
    <property type="match status" value="1"/>
</dbReference>
<dbReference type="Gene3D" id="1.10.3470.10">
    <property type="entry name" value="ABC transporter involved in vitamin B12 uptake, BtuC"/>
    <property type="match status" value="1"/>
</dbReference>
<dbReference type="Pfam" id="PF01032">
    <property type="entry name" value="FecCD"/>
    <property type="match status" value="1"/>
</dbReference>
<reference evidence="10 11" key="1">
    <citation type="submission" date="2018-11" db="EMBL/GenBank/DDBJ databases">
        <authorList>
            <person name="Kleinhagauer T."/>
            <person name="Glaeser S.P."/>
            <person name="Spergser J."/>
            <person name="Ruckert C."/>
            <person name="Kaempfer P."/>
            <person name="Busse H.-J."/>
        </authorList>
    </citation>
    <scope>NUCLEOTIDE SEQUENCE [LARGE SCALE GENOMIC DNA]</scope>
    <source>
        <strain evidence="10 11">200CH</strain>
    </source>
</reference>
<dbReference type="PANTHER" id="PTHR30472:SF25">
    <property type="entry name" value="ABC TRANSPORTER PERMEASE PROTEIN MJ0876-RELATED"/>
    <property type="match status" value="1"/>
</dbReference>
<dbReference type="EMBL" id="CP033896">
    <property type="protein sequence ID" value="AZA12577.1"/>
    <property type="molecule type" value="Genomic_DNA"/>
</dbReference>
<dbReference type="KEGG" id="ccho:CCHOA_00740"/>
<evidence type="ECO:0000313" key="11">
    <source>
        <dbReference type="Proteomes" id="UP000269019"/>
    </source>
</evidence>
<feature type="transmembrane region" description="Helical" evidence="9">
    <location>
        <begin position="122"/>
        <end position="142"/>
    </location>
</feature>
<keyword evidence="5 9" id="KW-0812">Transmembrane</keyword>
<comment type="subcellular location">
    <subcellularLocation>
        <location evidence="1">Cell membrane</location>
        <topology evidence="1">Multi-pass membrane protein</topology>
    </subcellularLocation>
</comment>
<feature type="region of interest" description="Disordered" evidence="8">
    <location>
        <begin position="1"/>
        <end position="22"/>
    </location>
</feature>
<keyword evidence="7 9" id="KW-0472">Membrane</keyword>
<evidence type="ECO:0000256" key="6">
    <source>
        <dbReference type="ARBA" id="ARBA00022989"/>
    </source>
</evidence>
<feature type="transmembrane region" description="Helical" evidence="9">
    <location>
        <begin position="308"/>
        <end position="329"/>
    </location>
</feature>
<dbReference type="AlphaFoldDB" id="A0A3G6J3I4"/>
<dbReference type="SUPFAM" id="SSF81345">
    <property type="entry name" value="ABC transporter involved in vitamin B12 uptake, BtuC"/>
    <property type="match status" value="1"/>
</dbReference>
<dbReference type="FunFam" id="1.10.3470.10:FF:000001">
    <property type="entry name" value="Vitamin B12 ABC transporter permease BtuC"/>
    <property type="match status" value="1"/>
</dbReference>
<dbReference type="GO" id="GO:0005886">
    <property type="term" value="C:plasma membrane"/>
    <property type="evidence" value="ECO:0007669"/>
    <property type="project" value="UniProtKB-SubCell"/>
</dbReference>
<sequence>MSSTHPPAKHQSAADISSVSARKYHHRRQRRRLAVTLLLVVGLLASMIANIAIGQYTLSLPAIIEQFRVMFTGDAASDPTAYGVLFTIRLPRVVLGMLVGAALAVAGAVLQGLLANPLAEPGVIGVTSGAGVGAAAAIVFGWTFLGIATVPCCAFIAGMFTTWLVYRLARADGTVKITSLILTGIAINAVGGALISFLIFVASTTAREQIIFWQMGSLNGAKWEQVYAVVVPIVAGCAVACWIAPQLDVLALGERAARHAGVHVTRLRPLVVALATALAAAAVSFAGIIGFIGLIVPHILRQALGPTHTWLVPLSAVGGAVLVTAADLLARTMIAYAELPIGMLTAIVGGPVFFWLLRRNLAVGGVR</sequence>
<dbReference type="GO" id="GO:0033214">
    <property type="term" value="P:siderophore-iron import into cell"/>
    <property type="evidence" value="ECO:0007669"/>
    <property type="project" value="TreeGrafter"/>
</dbReference>
<accession>A0A3G6J3I4</accession>
<evidence type="ECO:0000256" key="8">
    <source>
        <dbReference type="SAM" id="MobiDB-lite"/>
    </source>
</evidence>
<feature type="transmembrane region" description="Helical" evidence="9">
    <location>
        <begin position="270"/>
        <end position="296"/>
    </location>
</feature>
<feature type="transmembrane region" description="Helical" evidence="9">
    <location>
        <begin position="33"/>
        <end position="53"/>
    </location>
</feature>
<organism evidence="10 11">
    <name type="scientific">Corynebacterium choanae</name>
    <dbReference type="NCBI Taxonomy" id="1862358"/>
    <lineage>
        <taxon>Bacteria</taxon>
        <taxon>Bacillati</taxon>
        <taxon>Actinomycetota</taxon>
        <taxon>Actinomycetes</taxon>
        <taxon>Mycobacteriales</taxon>
        <taxon>Corynebacteriaceae</taxon>
        <taxon>Corynebacterium</taxon>
    </lineage>
</organism>
<dbReference type="OrthoDB" id="9782305at2"/>
<evidence type="ECO:0000313" key="10">
    <source>
        <dbReference type="EMBL" id="AZA12577.1"/>
    </source>
</evidence>
<evidence type="ECO:0000256" key="2">
    <source>
        <dbReference type="ARBA" id="ARBA00007935"/>
    </source>
</evidence>
<evidence type="ECO:0000256" key="1">
    <source>
        <dbReference type="ARBA" id="ARBA00004651"/>
    </source>
</evidence>
<evidence type="ECO:0000256" key="9">
    <source>
        <dbReference type="SAM" id="Phobius"/>
    </source>
</evidence>
<keyword evidence="4" id="KW-1003">Cell membrane</keyword>
<keyword evidence="11" id="KW-1185">Reference proteome</keyword>
<name>A0A3G6J3I4_9CORY</name>
<keyword evidence="6 9" id="KW-1133">Transmembrane helix</keyword>
<proteinExistence type="inferred from homology"/>
<gene>
    <name evidence="10" type="primary">hmuU1</name>
    <name evidence="10" type="ORF">CCHOA_00740</name>
</gene>
<dbReference type="Proteomes" id="UP000269019">
    <property type="component" value="Chromosome"/>
</dbReference>
<evidence type="ECO:0000256" key="5">
    <source>
        <dbReference type="ARBA" id="ARBA00022692"/>
    </source>
</evidence>
<feature type="transmembrane region" description="Helical" evidence="9">
    <location>
        <begin position="226"/>
        <end position="249"/>
    </location>
</feature>
<evidence type="ECO:0000256" key="7">
    <source>
        <dbReference type="ARBA" id="ARBA00023136"/>
    </source>
</evidence>
<feature type="transmembrane region" description="Helical" evidence="9">
    <location>
        <begin position="180"/>
        <end position="206"/>
    </location>
</feature>
<evidence type="ECO:0000256" key="4">
    <source>
        <dbReference type="ARBA" id="ARBA00022475"/>
    </source>
</evidence>
<evidence type="ECO:0000256" key="3">
    <source>
        <dbReference type="ARBA" id="ARBA00022448"/>
    </source>
</evidence>
<dbReference type="InterPro" id="IPR037294">
    <property type="entry name" value="ABC_BtuC-like"/>
</dbReference>
<dbReference type="CDD" id="cd06550">
    <property type="entry name" value="TM_ABC_iron-siderophores_like"/>
    <property type="match status" value="1"/>
</dbReference>
<dbReference type="GO" id="GO:0022857">
    <property type="term" value="F:transmembrane transporter activity"/>
    <property type="evidence" value="ECO:0007669"/>
    <property type="project" value="InterPro"/>
</dbReference>
<feature type="transmembrane region" description="Helical" evidence="9">
    <location>
        <begin position="336"/>
        <end position="357"/>
    </location>
</feature>